<dbReference type="Pfam" id="PF07892">
    <property type="entry name" value="DUF1667"/>
    <property type="match status" value="1"/>
</dbReference>
<protein>
    <submittedName>
        <fullName evidence="1">CxxC motif-containing protein</fullName>
    </submittedName>
</protein>
<dbReference type="RefSeq" id="WP_074716361.1">
    <property type="nucleotide sequence ID" value="NZ_FNPG01000008.1"/>
</dbReference>
<name>A0A1H3HBL2_9FIRM</name>
<dbReference type="OrthoDB" id="9811531at2"/>
<dbReference type="PANTHER" id="PTHR39450:SF1">
    <property type="entry name" value="DUF1667 DOMAIN-CONTAINING PROTEIN"/>
    <property type="match status" value="1"/>
</dbReference>
<proteinExistence type="predicted"/>
<dbReference type="InterPro" id="IPR036593">
    <property type="entry name" value="CPE0013-like_sf"/>
</dbReference>
<dbReference type="AlphaFoldDB" id="A0A1H3HBL2"/>
<dbReference type="STRING" id="1122142.SAMN02910414_00817"/>
<organism evidence="1 2">
    <name type="scientific">Lachnobacterium bovis DSM 14045</name>
    <dbReference type="NCBI Taxonomy" id="1122142"/>
    <lineage>
        <taxon>Bacteria</taxon>
        <taxon>Bacillati</taxon>
        <taxon>Bacillota</taxon>
        <taxon>Clostridia</taxon>
        <taxon>Lachnospirales</taxon>
        <taxon>Lachnospiraceae</taxon>
        <taxon>Lachnobacterium</taxon>
    </lineage>
</organism>
<dbReference type="EMBL" id="FNPG01000008">
    <property type="protein sequence ID" value="SDY12871.1"/>
    <property type="molecule type" value="Genomic_DNA"/>
</dbReference>
<dbReference type="PANTHER" id="PTHR39450">
    <property type="entry name" value="MOLYBDOPTERIN OXIDOREDUCTASE, 4FE-4S CLUSTER-BINDING SUBUNIT"/>
    <property type="match status" value="1"/>
</dbReference>
<sequence length="121" mass="13335">MEKRELTCIGCPMGCQITVELDEKEVKSVQGNTCAIGDKYARNEVINPERTVTSTIVVLEGDKPRVSVKTKSNIPKSRIMDCMKEIDSARVKAPVKIGDILIKNVCDTGVDIVATRNIEKL</sequence>
<keyword evidence="2" id="KW-1185">Reference proteome</keyword>
<reference evidence="1 2" key="1">
    <citation type="submission" date="2016-10" db="EMBL/GenBank/DDBJ databases">
        <authorList>
            <person name="de Groot N.N."/>
        </authorList>
    </citation>
    <scope>NUCLEOTIDE SEQUENCE [LARGE SCALE GENOMIC DNA]</scope>
    <source>
        <strain evidence="1 2">DSM 14045</strain>
    </source>
</reference>
<gene>
    <name evidence="1" type="ORF">SAMN02910414_00817</name>
</gene>
<evidence type="ECO:0000313" key="2">
    <source>
        <dbReference type="Proteomes" id="UP000183918"/>
    </source>
</evidence>
<dbReference type="SUPFAM" id="SSF160148">
    <property type="entry name" value="CPE0013-like"/>
    <property type="match status" value="1"/>
</dbReference>
<dbReference type="Gene3D" id="3.10.530.10">
    <property type="entry name" value="CPE0013-like"/>
    <property type="match status" value="1"/>
</dbReference>
<dbReference type="Proteomes" id="UP000183918">
    <property type="component" value="Unassembled WGS sequence"/>
</dbReference>
<dbReference type="InterPro" id="IPR012460">
    <property type="entry name" value="DUF1667"/>
</dbReference>
<accession>A0A1H3HBL2</accession>
<evidence type="ECO:0000313" key="1">
    <source>
        <dbReference type="EMBL" id="SDY12871.1"/>
    </source>
</evidence>